<dbReference type="Gene3D" id="1.25.40.10">
    <property type="entry name" value="Tetratricopeptide repeat domain"/>
    <property type="match status" value="3"/>
</dbReference>
<keyword evidence="5" id="KW-1185">Reference proteome</keyword>
<dbReference type="InterPro" id="IPR019734">
    <property type="entry name" value="TPR_rpt"/>
</dbReference>
<dbReference type="GO" id="GO:0031514">
    <property type="term" value="C:motile cilium"/>
    <property type="evidence" value="ECO:0007669"/>
    <property type="project" value="TreeGrafter"/>
</dbReference>
<dbReference type="AlphaFoldDB" id="A0A225VBK0"/>
<dbReference type="STRING" id="4795.A0A225VBK0"/>
<evidence type="ECO:0000256" key="3">
    <source>
        <dbReference type="SAM" id="MobiDB-lite"/>
    </source>
</evidence>
<evidence type="ECO:0000256" key="1">
    <source>
        <dbReference type="ARBA" id="ARBA00022737"/>
    </source>
</evidence>
<keyword evidence="1" id="KW-0677">Repeat</keyword>
<protein>
    <recommendedName>
        <fullName evidence="6">Tetratricopeptide repeat protein</fullName>
    </recommendedName>
</protein>
<reference evidence="5" key="1">
    <citation type="submission" date="2017-03" db="EMBL/GenBank/DDBJ databases">
        <title>Phytopthora megakarya and P. palmivora, two closely related causual agents of cacao black pod achieved similar genome size and gene model numbers by different mechanisms.</title>
        <authorList>
            <person name="Ali S."/>
            <person name="Shao J."/>
            <person name="Larry D.J."/>
            <person name="Kronmiller B."/>
            <person name="Shen D."/>
            <person name="Strem M.D."/>
            <person name="Melnick R.L."/>
            <person name="Guiltinan M.J."/>
            <person name="Tyler B.M."/>
            <person name="Meinhardt L.W."/>
            <person name="Bailey B.A."/>
        </authorList>
    </citation>
    <scope>NUCLEOTIDE SEQUENCE [LARGE SCALE GENOMIC DNA]</scope>
    <source>
        <strain evidence="5">zdho120</strain>
    </source>
</reference>
<dbReference type="OrthoDB" id="10262375at2759"/>
<dbReference type="PANTHER" id="PTHR44314:SF1">
    <property type="entry name" value="CILIA- AND FLAGELLA-ASSOCIATED PROTEIN 70"/>
    <property type="match status" value="1"/>
</dbReference>
<feature type="region of interest" description="Disordered" evidence="3">
    <location>
        <begin position="196"/>
        <end position="221"/>
    </location>
</feature>
<dbReference type="SUPFAM" id="SSF48452">
    <property type="entry name" value="TPR-like"/>
    <property type="match status" value="1"/>
</dbReference>
<dbReference type="GO" id="GO:0070062">
    <property type="term" value="C:extracellular exosome"/>
    <property type="evidence" value="ECO:0007669"/>
    <property type="project" value="TreeGrafter"/>
</dbReference>
<feature type="compositionally biased region" description="Polar residues" evidence="3">
    <location>
        <begin position="204"/>
        <end position="214"/>
    </location>
</feature>
<comment type="caution">
    <text evidence="4">The sequence shown here is derived from an EMBL/GenBank/DDBJ whole genome shotgun (WGS) entry which is preliminary data.</text>
</comment>
<dbReference type="InterPro" id="IPR052628">
    <property type="entry name" value="CFAP70"/>
</dbReference>
<gene>
    <name evidence="4" type="ORF">PHMEG_00025472</name>
</gene>
<proteinExistence type="predicted"/>
<sequence length="1089" mass="121127">MLTQSLSISEQSKGQTLQLNYNQHSRAVPLTAEAMQELVQTQLLLSLYSGKSRTRAADALLSKTLTPLKTALLGGKKRHQVELLSPGETFEVELNVECGVALADFLLGARVLELQAPRVLNLPVEWTAPSCRSNDEALQYCASVEQNTACYELEIALPRLGRTGNGADIGTSSQCLFDSSKLKGGKLHFEPAFGKLENDKSIGDTDQTSTTGEQQEGRPDNPVYTVTGEWSVRFPPTAVVTLLLFQSSVARLIEFLTVEKHVGGTLRRCPSENLSSKAVDVISAEFFLYLHELLAPGTQQILPKAPLRAMSPVSRAFLDQELATAPSNDEKKKFQAAIADYETTVQQTVSLSESVTATGTCVEIAAEIVLAPLVLQPSQILESPSKTIQELIPPRDLNAEKEELHSLHGDLRTEIRHVVVNLLHEYDDIFHNNGDKNQGLDDYEANILTQRDNKKHTLIFRLNTRGVYHSFKESLKKRIVPVVREAFTRSGIVPEENEDDGQSQLDEKTMEEKKKEQFSQLYTHLMHEVNSILHETFYADSNSRLEKAHAAAEMRPTLQDIASVLEVLRLKTVENEVGGDFVKCEMLHLDRIAYGEQHAAHFQMHPKNQKLADVVSGSALQLLTSVWYDYARFCITQTKLDKAGAALQQCLRINGHFIQPLLTLVAVQCELCDFARTESLVKNAVVEAKTGAQSGHSYSAEQCALAHALFAYFFSQFKGKDSTGNLALFELLKAQQILQSSTSISKYHDVTCVSAVWIFLAAFAYDYKLWGVTQRALQLADSHLKPRDVISGELRVMKRAMEAELCLREKEKDSTDGTRSDRAIKLLQDALEIDPSHPVAWITLGKVYLQLDSQTKTAIECLQRAIEHRGTLNVEALRLGLYLRLGLALLHSSQFETADAIFLLACNEFRVASCWLGVGIASLRLEKYERAQIALAEANRLDSTNPDVWGYLALLALTTHTTVVVRDEKDAQQFVSQALRHNLSNPGLLRELSNAFVAIDRLESGEKLLRRSLACQDSFLTRKTLADVLAAQNCAEDALRQYTLSLNVTESVEERCVLLEKCAQLLTTLGRPEEAIEYRTMATQLQASC</sequence>
<accession>A0A225VBK0</accession>
<dbReference type="PANTHER" id="PTHR44314">
    <property type="entry name" value="CILIA- AND FLAGELLA-ASSOCIATED PROTEIN 70"/>
    <property type="match status" value="1"/>
</dbReference>
<dbReference type="InterPro" id="IPR011990">
    <property type="entry name" value="TPR-like_helical_dom_sf"/>
</dbReference>
<dbReference type="EMBL" id="NBNE01005875">
    <property type="protein sequence ID" value="OWZ02891.1"/>
    <property type="molecule type" value="Genomic_DNA"/>
</dbReference>
<evidence type="ECO:0000256" key="2">
    <source>
        <dbReference type="ARBA" id="ARBA00022803"/>
    </source>
</evidence>
<organism evidence="4 5">
    <name type="scientific">Phytophthora megakarya</name>
    <dbReference type="NCBI Taxonomy" id="4795"/>
    <lineage>
        <taxon>Eukaryota</taxon>
        <taxon>Sar</taxon>
        <taxon>Stramenopiles</taxon>
        <taxon>Oomycota</taxon>
        <taxon>Peronosporomycetes</taxon>
        <taxon>Peronosporales</taxon>
        <taxon>Peronosporaceae</taxon>
        <taxon>Phytophthora</taxon>
    </lineage>
</organism>
<name>A0A225VBK0_9STRA</name>
<dbReference type="SMART" id="SM00028">
    <property type="entry name" value="TPR"/>
    <property type="match status" value="4"/>
</dbReference>
<evidence type="ECO:0000313" key="4">
    <source>
        <dbReference type="EMBL" id="OWZ02891.1"/>
    </source>
</evidence>
<dbReference type="GO" id="GO:0003341">
    <property type="term" value="P:cilium movement"/>
    <property type="evidence" value="ECO:0007669"/>
    <property type="project" value="TreeGrafter"/>
</dbReference>
<dbReference type="GO" id="GO:0060271">
    <property type="term" value="P:cilium assembly"/>
    <property type="evidence" value="ECO:0007669"/>
    <property type="project" value="TreeGrafter"/>
</dbReference>
<evidence type="ECO:0008006" key="6">
    <source>
        <dbReference type="Google" id="ProtNLM"/>
    </source>
</evidence>
<dbReference type="Proteomes" id="UP000198211">
    <property type="component" value="Unassembled WGS sequence"/>
</dbReference>
<evidence type="ECO:0000313" key="5">
    <source>
        <dbReference type="Proteomes" id="UP000198211"/>
    </source>
</evidence>
<keyword evidence="2" id="KW-0802">TPR repeat</keyword>